<organism evidence="1 2">
    <name type="scientific">Azospirillum argentinense</name>
    <dbReference type="NCBI Taxonomy" id="2970906"/>
    <lineage>
        <taxon>Bacteria</taxon>
        <taxon>Pseudomonadati</taxon>
        <taxon>Pseudomonadota</taxon>
        <taxon>Alphaproteobacteria</taxon>
        <taxon>Rhodospirillales</taxon>
        <taxon>Azospirillaceae</taxon>
        <taxon>Azospirillum</taxon>
    </lineage>
</organism>
<evidence type="ECO:0000313" key="2">
    <source>
        <dbReference type="Proteomes" id="UP000325333"/>
    </source>
</evidence>
<dbReference type="Proteomes" id="UP000325333">
    <property type="component" value="Unassembled WGS sequence"/>
</dbReference>
<proteinExistence type="predicted"/>
<dbReference type="AlphaFoldDB" id="A0A5B0KKA0"/>
<accession>A0A5B0KKA0</accession>
<name>A0A5B0KKA0_9PROT</name>
<evidence type="ECO:0000313" key="1">
    <source>
        <dbReference type="EMBL" id="KAA1053072.1"/>
    </source>
</evidence>
<dbReference type="EMBL" id="VEWN01000017">
    <property type="protein sequence ID" value="KAA1053072.1"/>
    <property type="molecule type" value="Genomic_DNA"/>
</dbReference>
<protein>
    <submittedName>
        <fullName evidence="1">Uncharacterized protein</fullName>
    </submittedName>
</protein>
<sequence>MISIPLMVHRDGSNKLWGRYRFIDLPSPGDRVNITDDRGRVQKLRVMHVAHEPLRDDVADPSDRDLAWVHAEWLEEFY</sequence>
<comment type="caution">
    <text evidence="1">The sequence shown here is derived from an EMBL/GenBank/DDBJ whole genome shotgun (WGS) entry which is preliminary data.</text>
</comment>
<reference evidence="1 2" key="1">
    <citation type="submission" date="2019-07" db="EMBL/GenBank/DDBJ databases">
        <title>Genome sequencing of the stress-tolerant strain Azospirillum brasilense Az19.</title>
        <authorList>
            <person name="Maroniche G.A."/>
            <person name="Garcia J.E."/>
            <person name="Pagnussat L."/>
            <person name="Amenta M."/>
            <person name="Creus C.M."/>
        </authorList>
    </citation>
    <scope>NUCLEOTIDE SEQUENCE [LARGE SCALE GENOMIC DNA]</scope>
    <source>
        <strain evidence="1 2">Az19</strain>
    </source>
</reference>
<gene>
    <name evidence="1" type="ORF">FH063_002991</name>
</gene>